<dbReference type="InterPro" id="IPR036397">
    <property type="entry name" value="RNaseH_sf"/>
</dbReference>
<comment type="caution">
    <text evidence="2">The sequence shown here is derived from an EMBL/GenBank/DDBJ whole genome shotgun (WGS) entry which is preliminary data.</text>
</comment>
<evidence type="ECO:0000313" key="2">
    <source>
        <dbReference type="EMBL" id="KAE9359243.1"/>
    </source>
</evidence>
<protein>
    <recommendedName>
        <fullName evidence="1">Tc1-like transposase DDE domain-containing protein</fullName>
    </recommendedName>
</protein>
<organism evidence="2 3">
    <name type="scientific">Phytophthora fragariae</name>
    <dbReference type="NCBI Taxonomy" id="53985"/>
    <lineage>
        <taxon>Eukaryota</taxon>
        <taxon>Sar</taxon>
        <taxon>Stramenopiles</taxon>
        <taxon>Oomycota</taxon>
        <taxon>Peronosporomycetes</taxon>
        <taxon>Peronosporales</taxon>
        <taxon>Peronosporaceae</taxon>
        <taxon>Phytophthora</taxon>
    </lineage>
</organism>
<reference evidence="2 3" key="1">
    <citation type="submission" date="2018-09" db="EMBL/GenBank/DDBJ databases">
        <title>Genomic investigation of the strawberry pathogen Phytophthora fragariae indicates pathogenicity is determined by transcriptional variation in three key races.</title>
        <authorList>
            <person name="Adams T.M."/>
            <person name="Armitage A.D."/>
            <person name="Sobczyk M.K."/>
            <person name="Bates H.J."/>
            <person name="Dunwell J.M."/>
            <person name="Nellist C.F."/>
            <person name="Harrison R.J."/>
        </authorList>
    </citation>
    <scope>NUCLEOTIDE SEQUENCE [LARGE SCALE GENOMIC DNA]</scope>
    <source>
        <strain evidence="2 3">NOV-77</strain>
    </source>
</reference>
<dbReference type="PANTHER" id="PTHR33939">
    <property type="entry name" value="PROTEIN CBG22215"/>
    <property type="match status" value="1"/>
</dbReference>
<gene>
    <name evidence="2" type="ORF">PF008_g2321</name>
</gene>
<sequence>MELVRKYKPPPIYAAYIIAKAYGHEVIYTPPYTPELQPIELIWAQAKQRIAKKPARNAADLNDKMAQSFEKVKRQHWVDVYRSVQKVEDG</sequence>
<dbReference type="EMBL" id="QXFY01000062">
    <property type="protein sequence ID" value="KAE9359243.1"/>
    <property type="molecule type" value="Genomic_DNA"/>
</dbReference>
<dbReference type="InterPro" id="IPR038717">
    <property type="entry name" value="Tc1-like_DDE_dom"/>
</dbReference>
<dbReference type="PANTHER" id="PTHR33939:SF1">
    <property type="entry name" value="DUF4371 DOMAIN-CONTAINING PROTEIN"/>
    <property type="match status" value="1"/>
</dbReference>
<dbReference type="Pfam" id="PF13358">
    <property type="entry name" value="DDE_3"/>
    <property type="match status" value="1"/>
</dbReference>
<proteinExistence type="predicted"/>
<dbReference type="Gene3D" id="3.30.420.10">
    <property type="entry name" value="Ribonuclease H-like superfamily/Ribonuclease H"/>
    <property type="match status" value="1"/>
</dbReference>
<dbReference type="AlphaFoldDB" id="A0A6G0SHG8"/>
<accession>A0A6G0SHG8</accession>
<name>A0A6G0SHG8_9STRA</name>
<dbReference type="Proteomes" id="UP000486351">
    <property type="component" value="Unassembled WGS sequence"/>
</dbReference>
<feature type="domain" description="Tc1-like transposase DDE" evidence="1">
    <location>
        <begin position="19"/>
        <end position="61"/>
    </location>
</feature>
<dbReference type="GO" id="GO:0003676">
    <property type="term" value="F:nucleic acid binding"/>
    <property type="evidence" value="ECO:0007669"/>
    <property type="project" value="InterPro"/>
</dbReference>
<evidence type="ECO:0000313" key="3">
    <source>
        <dbReference type="Proteomes" id="UP000486351"/>
    </source>
</evidence>
<evidence type="ECO:0000259" key="1">
    <source>
        <dbReference type="Pfam" id="PF13358"/>
    </source>
</evidence>